<accession>A0ACB6Z6S3</accession>
<organism evidence="1 2">
    <name type="scientific">Thelephora ganbajun</name>
    <name type="common">Ganba fungus</name>
    <dbReference type="NCBI Taxonomy" id="370292"/>
    <lineage>
        <taxon>Eukaryota</taxon>
        <taxon>Fungi</taxon>
        <taxon>Dikarya</taxon>
        <taxon>Basidiomycota</taxon>
        <taxon>Agaricomycotina</taxon>
        <taxon>Agaricomycetes</taxon>
        <taxon>Thelephorales</taxon>
        <taxon>Thelephoraceae</taxon>
        <taxon>Thelephora</taxon>
    </lineage>
</organism>
<dbReference type="EMBL" id="MU118092">
    <property type="protein sequence ID" value="KAF9645385.1"/>
    <property type="molecule type" value="Genomic_DNA"/>
</dbReference>
<keyword evidence="2" id="KW-1185">Reference proteome</keyword>
<proteinExistence type="predicted"/>
<reference evidence="1" key="1">
    <citation type="submission" date="2019-10" db="EMBL/GenBank/DDBJ databases">
        <authorList>
            <consortium name="DOE Joint Genome Institute"/>
            <person name="Kuo A."/>
            <person name="Miyauchi S."/>
            <person name="Kiss E."/>
            <person name="Drula E."/>
            <person name="Kohler A."/>
            <person name="Sanchez-Garcia M."/>
            <person name="Andreopoulos B."/>
            <person name="Barry K.W."/>
            <person name="Bonito G."/>
            <person name="Buee M."/>
            <person name="Carver A."/>
            <person name="Chen C."/>
            <person name="Cichocki N."/>
            <person name="Clum A."/>
            <person name="Culley D."/>
            <person name="Crous P.W."/>
            <person name="Fauchery L."/>
            <person name="Girlanda M."/>
            <person name="Hayes R."/>
            <person name="Keri Z."/>
            <person name="Labutti K."/>
            <person name="Lipzen A."/>
            <person name="Lombard V."/>
            <person name="Magnuson J."/>
            <person name="Maillard F."/>
            <person name="Morin E."/>
            <person name="Murat C."/>
            <person name="Nolan M."/>
            <person name="Ohm R."/>
            <person name="Pangilinan J."/>
            <person name="Pereira M."/>
            <person name="Perotto S."/>
            <person name="Peter M."/>
            <person name="Riley R."/>
            <person name="Sitrit Y."/>
            <person name="Stielow B."/>
            <person name="Szollosi G."/>
            <person name="Zifcakova L."/>
            <person name="Stursova M."/>
            <person name="Spatafora J.W."/>
            <person name="Tedersoo L."/>
            <person name="Vaario L.-M."/>
            <person name="Yamada A."/>
            <person name="Yan M."/>
            <person name="Wang P."/>
            <person name="Xu J."/>
            <person name="Bruns T."/>
            <person name="Baldrian P."/>
            <person name="Vilgalys R."/>
            <person name="Henrissat B."/>
            <person name="Grigoriev I.V."/>
            <person name="Hibbett D."/>
            <person name="Nagy L.G."/>
            <person name="Martin F.M."/>
        </authorList>
    </citation>
    <scope>NUCLEOTIDE SEQUENCE</scope>
    <source>
        <strain evidence="1">P2</strain>
    </source>
</reference>
<protein>
    <submittedName>
        <fullName evidence="1">Uncharacterized protein</fullName>
    </submittedName>
</protein>
<reference evidence="1" key="2">
    <citation type="journal article" date="2020" name="Nat. Commun.">
        <title>Large-scale genome sequencing of mycorrhizal fungi provides insights into the early evolution of symbiotic traits.</title>
        <authorList>
            <person name="Miyauchi S."/>
            <person name="Kiss E."/>
            <person name="Kuo A."/>
            <person name="Drula E."/>
            <person name="Kohler A."/>
            <person name="Sanchez-Garcia M."/>
            <person name="Morin E."/>
            <person name="Andreopoulos B."/>
            <person name="Barry K.W."/>
            <person name="Bonito G."/>
            <person name="Buee M."/>
            <person name="Carver A."/>
            <person name="Chen C."/>
            <person name="Cichocki N."/>
            <person name="Clum A."/>
            <person name="Culley D."/>
            <person name="Crous P.W."/>
            <person name="Fauchery L."/>
            <person name="Girlanda M."/>
            <person name="Hayes R.D."/>
            <person name="Keri Z."/>
            <person name="LaButti K."/>
            <person name="Lipzen A."/>
            <person name="Lombard V."/>
            <person name="Magnuson J."/>
            <person name="Maillard F."/>
            <person name="Murat C."/>
            <person name="Nolan M."/>
            <person name="Ohm R.A."/>
            <person name="Pangilinan J."/>
            <person name="Pereira M.F."/>
            <person name="Perotto S."/>
            <person name="Peter M."/>
            <person name="Pfister S."/>
            <person name="Riley R."/>
            <person name="Sitrit Y."/>
            <person name="Stielow J.B."/>
            <person name="Szollosi G."/>
            <person name="Zifcakova L."/>
            <person name="Stursova M."/>
            <person name="Spatafora J.W."/>
            <person name="Tedersoo L."/>
            <person name="Vaario L.M."/>
            <person name="Yamada A."/>
            <person name="Yan M."/>
            <person name="Wang P."/>
            <person name="Xu J."/>
            <person name="Bruns T."/>
            <person name="Baldrian P."/>
            <person name="Vilgalys R."/>
            <person name="Dunand C."/>
            <person name="Henrissat B."/>
            <person name="Grigoriev I.V."/>
            <person name="Hibbett D."/>
            <person name="Nagy L.G."/>
            <person name="Martin F.M."/>
        </authorList>
    </citation>
    <scope>NUCLEOTIDE SEQUENCE</scope>
    <source>
        <strain evidence="1">P2</strain>
    </source>
</reference>
<sequence>MPPKRSQQSQGSLNLPDHSPNSSTSGLFSFPRSSSPSGFSSLLSKPSKWFKSPGSGRSVSGVAEPRSSTSSFTRKPKISHPTDPRPILPTMGSDNYVGGASRSVFDLSLPKAGTLEPIPSLPTTPSSSRSLTPSKSGTGDLRSISRKAWSKSADDLSNISGPERSKSPSLAPLDTELHDKITKYRSNRCDSLNSSATPTTPPPNNKQRKVDFPLVTQNLSSSPPNRSILSASGSAPHNLSPLQQTPSHTHSRSHSFTPRLASKLAPPKLALVPPSPSRKGSLSSANDPDFTTPSSASRSAFPFGLGSSSKSSTPAITPIHPTPPTKSYNVPLPTSNSLAPLLDPPKIIEPTESFESGEDRRTSQIIHQSGFINRLGTFNPATINQHGNHAGALSKGWKPFKLVLKGTKLYFYKPPNDRAGSVKELFPTELVATFEDGGLDADGPDEIPEASSLRGGRDERRRRAYWGRRTHPELVRAESEEKEILRGTLSALVHEAVFGTTFASPEDEDPLSSTQDIKWRYFASTILLGLPPTVGQGDFETEFLRCSDYLVSGAPDDRKKEQEAKVMMLADEYLRFHERPADVETWEKWREETIPRFPSWRERQVMSTSQIGGIPSSSSTQAVFALTPTLGGEFTSPNLGTFSPRPDQPDKVASLLKALDSPRIVSSPAAKNEAQQNQSKAIVWAALDRDGFTKEVLMRMDPHLIASSLNAFNRGLWEKTPENVSPSSFVGLDGEDTELGEEFQAFFGTEAHPHWLTKTVLLHIFGQDTPIMSPGPSRGANTLGVGDDKHSAKGHSRADIITAWMRIGELSRQLGDECSWMAICAALFSRPVARMDKVWKRLDPMVLTIAESWVYPGPEGGPATAGEPKQTPWGGIAKEKLRECFDQVKESESGKSWTMKPLFEVREVWEELKASFSLCPRKTDWGRLEQERGMEEGESVSRMVALWQTLCQNNGDNGSGIASRFTRVDQFMSLSFATEPRRRGMFEPYFWVPTPSVQQQAHPLLALMMPEPLPSIALIDRAEVIRGRTESSSNSNAAQEVAAARELLLQQNSRSKRSSGDPIWDPTLSVAGDMGGIEVTVFEGGLIVTTQSFPEPSSTSQPPSRSTSRPPSSAMDVNGVDKSFSRSPSIRMRRAGAKGLERKPSTINRRNSLPSVPSNPEELMPPQSSSERPLRVRVKAGTVERLVDVLLHGLQGVSVAFSDDNGEMPLRDGKHRDLKVDHSDFSAVWWNSFRNFVTPLVFFELLRKRYQQAKSGLSLISIKNRIEVLEVLQEWIQKGSGAEDALDDGQLYDAFKAFNSELMREETVSSSQRDSTDVKIREARNHLSQVMESLVALFMTHTKRPPIKKPNTELHDIIGEGYPRSFNSDPPDIDRSNPEELVSIIDATINAALRNVTEEDILVTSDLLEIQSTDRTGWFISREPVINADEVEIQTFHSLVCEVETTSLVAGGGQDSLYGFLPAPIRSCIKAFAVIRKWFISKIASPRLGLRPRQLRLERLLQAIEISRIRNSDSTSSTPISEKPCVRSFVEAVLTSALLSPESRMYTRAWQNVANARRTTADSFSALLDSSNAQTSSGDSLLVDIGWLFERILEVIAMPNVITPPVEEGQGLLNFEKRRFLCHLAANATSLGPVIHKRRRQVGFHDLARLGKIEQEASHIQFDHRLIREDAVREAGSDGAHPNRRVPRPFNLLVLAQQEKYKRDKYARDRLSKEKKQEQHRHEKREDYLNKAMHSSKPNLGVSKAHRNKKSMSSAFFQFMRPISSAFTSETTISSGPKRTAEELDFIPIGKPALVLSLADCRVAQFINNERSFTFRLDTEDGGHYLLQATGKKDMTKWMNKISHVSKTAAKRRLTYLGSNANLAEQLAALDLNTRDHAFLGVDLKVLIEREFGDEPSPGTIPSMLETCFREVESRGLSEVGIYRIAGSTLEINGIKDALNHGRTPIDSSTDIYAICDVIKSFFRTLPEPVVSSTMYFTFIDSAKIESLEPRLAKIRRLLHELPPANFDLLKRLFEHLDKVTDYEELNQMTSHSLSIVIGPNILRAPRDDFAVTMSNMGHAHSVTRAMISHCHVLFGETDIEAENEDGDGYDERYDDDMIPEGSEEEEDDMMTPAFNVIPASTEGHSDEGRPGY</sequence>
<dbReference type="Proteomes" id="UP000886501">
    <property type="component" value="Unassembled WGS sequence"/>
</dbReference>
<name>A0ACB6Z6S3_THEGA</name>
<comment type="caution">
    <text evidence="1">The sequence shown here is derived from an EMBL/GenBank/DDBJ whole genome shotgun (WGS) entry which is preliminary data.</text>
</comment>
<evidence type="ECO:0000313" key="2">
    <source>
        <dbReference type="Proteomes" id="UP000886501"/>
    </source>
</evidence>
<evidence type="ECO:0000313" key="1">
    <source>
        <dbReference type="EMBL" id="KAF9645385.1"/>
    </source>
</evidence>
<gene>
    <name evidence="1" type="ORF">BDM02DRAFT_3120283</name>
</gene>